<reference evidence="1 2" key="1">
    <citation type="submission" date="2016-11" db="EMBL/GenBank/DDBJ databases">
        <authorList>
            <person name="Jaros S."/>
            <person name="Januszkiewicz K."/>
            <person name="Wedrychowicz H."/>
        </authorList>
    </citation>
    <scope>NUCLEOTIDE SEQUENCE [LARGE SCALE GENOMIC DNA]</scope>
</reference>
<proteinExistence type="predicted"/>
<evidence type="ECO:0000313" key="1">
    <source>
        <dbReference type="EMBL" id="SGY15917.1"/>
    </source>
</evidence>
<dbReference type="EMBL" id="FQNC01000014">
    <property type="protein sequence ID" value="SGY15917.1"/>
    <property type="molecule type" value="Genomic_DNA"/>
</dbReference>
<protein>
    <submittedName>
        <fullName evidence="1">BQ5605_C012g06702 protein</fullName>
    </submittedName>
</protein>
<keyword evidence="2" id="KW-1185">Reference proteome</keyword>
<sequence>MVGLHARQSLIQAAIQLYSDNQGALALAKNPTLHHRSRHIRIREHFVRDQVRLGTIRDDYVDTKPMVTNIFTKALGPLVFKVHCENLGLQG</sequence>
<gene>
    <name evidence="1" type="primary">BQ5605_C012g06702</name>
    <name evidence="1" type="ORF">BQ5605_C012G06702</name>
</gene>
<dbReference type="Proteomes" id="UP000249464">
    <property type="component" value="Unassembled WGS sequence"/>
</dbReference>
<dbReference type="AlphaFoldDB" id="A0A2X0LWB4"/>
<name>A0A2X0LWB4_9BASI</name>
<dbReference type="STRING" id="796604.A0A2X0LWB4"/>
<accession>A0A2X0LWB4</accession>
<evidence type="ECO:0000313" key="2">
    <source>
        <dbReference type="Proteomes" id="UP000249464"/>
    </source>
</evidence>
<organism evidence="1 2">
    <name type="scientific">Microbotryum silenes-dioicae</name>
    <dbReference type="NCBI Taxonomy" id="796604"/>
    <lineage>
        <taxon>Eukaryota</taxon>
        <taxon>Fungi</taxon>
        <taxon>Dikarya</taxon>
        <taxon>Basidiomycota</taxon>
        <taxon>Pucciniomycotina</taxon>
        <taxon>Microbotryomycetes</taxon>
        <taxon>Microbotryales</taxon>
        <taxon>Microbotryaceae</taxon>
        <taxon>Microbotryum</taxon>
    </lineage>
</organism>
<dbReference type="CDD" id="cd09272">
    <property type="entry name" value="RNase_HI_RT_Ty1"/>
    <property type="match status" value="1"/>
</dbReference>